<evidence type="ECO:0000256" key="8">
    <source>
        <dbReference type="ARBA" id="ARBA00022723"/>
    </source>
</evidence>
<comment type="similarity">
    <text evidence="4">Belongs to the RNase H family.</text>
</comment>
<evidence type="ECO:0000256" key="4">
    <source>
        <dbReference type="ARBA" id="ARBA00005300"/>
    </source>
</evidence>
<dbReference type="FunFam" id="3.40.970.10:FF:000002">
    <property type="entry name" value="Ribonuclease H"/>
    <property type="match status" value="1"/>
</dbReference>
<dbReference type="PANTHER" id="PTHR10642:SF26">
    <property type="entry name" value="RIBONUCLEASE H1"/>
    <property type="match status" value="1"/>
</dbReference>
<evidence type="ECO:0000256" key="5">
    <source>
        <dbReference type="ARBA" id="ARBA00012180"/>
    </source>
</evidence>
<dbReference type="Pfam" id="PF01693">
    <property type="entry name" value="Cauli_VI"/>
    <property type="match status" value="2"/>
</dbReference>
<evidence type="ECO:0000256" key="3">
    <source>
        <dbReference type="ARBA" id="ARBA00004065"/>
    </source>
</evidence>
<keyword evidence="9" id="KW-0255">Endonuclease</keyword>
<dbReference type="InterPro" id="IPR012337">
    <property type="entry name" value="RNaseH-like_sf"/>
</dbReference>
<evidence type="ECO:0000256" key="2">
    <source>
        <dbReference type="ARBA" id="ARBA00001946"/>
    </source>
</evidence>
<feature type="domain" description="RNase H type-1" evidence="13">
    <location>
        <begin position="469"/>
        <end position="644"/>
    </location>
</feature>
<evidence type="ECO:0000313" key="15">
    <source>
        <dbReference type="Proteomes" id="UP000318582"/>
    </source>
</evidence>
<dbReference type="PROSITE" id="PS50879">
    <property type="entry name" value="RNASE_H_1"/>
    <property type="match status" value="1"/>
</dbReference>
<keyword evidence="11" id="KW-0460">Magnesium</keyword>
<dbReference type="CDD" id="cd09280">
    <property type="entry name" value="RNase_HI_eukaryote_like"/>
    <property type="match status" value="1"/>
</dbReference>
<name>A0A507DWY0_9FUNG</name>
<evidence type="ECO:0000256" key="12">
    <source>
        <dbReference type="SAM" id="MobiDB-lite"/>
    </source>
</evidence>
<dbReference type="FunFam" id="3.40.970.10:FF:000001">
    <property type="entry name" value="Ribonuclease H1"/>
    <property type="match status" value="1"/>
</dbReference>
<dbReference type="SUPFAM" id="SSF53098">
    <property type="entry name" value="Ribonuclease H-like"/>
    <property type="match status" value="1"/>
</dbReference>
<dbReference type="Gene3D" id="3.30.420.10">
    <property type="entry name" value="Ribonuclease H-like superfamily/Ribonuclease H"/>
    <property type="match status" value="1"/>
</dbReference>
<keyword evidence="7" id="KW-0540">Nuclease</keyword>
<protein>
    <recommendedName>
        <fullName evidence="6">Ribonuclease H</fullName>
        <ecNumber evidence="5">3.1.26.4</ecNumber>
    </recommendedName>
</protein>
<dbReference type="GO" id="GO:0003676">
    <property type="term" value="F:nucleic acid binding"/>
    <property type="evidence" value="ECO:0007669"/>
    <property type="project" value="InterPro"/>
</dbReference>
<dbReference type="InterPro" id="IPR009027">
    <property type="entry name" value="Ribosomal_bL9/RNase_H1_N"/>
</dbReference>
<dbReference type="Proteomes" id="UP000318582">
    <property type="component" value="Unassembled WGS sequence"/>
</dbReference>
<gene>
    <name evidence="14" type="ORF">PhCBS80983_g04641</name>
</gene>
<dbReference type="InterPro" id="IPR037056">
    <property type="entry name" value="RNase_H1_N_sf"/>
</dbReference>
<comment type="cofactor">
    <cofactor evidence="2">
        <name>Mg(2+)</name>
        <dbReference type="ChEBI" id="CHEBI:18420"/>
    </cofactor>
</comment>
<evidence type="ECO:0000313" key="14">
    <source>
        <dbReference type="EMBL" id="TPX56253.1"/>
    </source>
</evidence>
<comment type="function">
    <text evidence="3">Endonuclease that specifically degrades the RNA of RNA-DNA hybrids.</text>
</comment>
<evidence type="ECO:0000256" key="10">
    <source>
        <dbReference type="ARBA" id="ARBA00022801"/>
    </source>
</evidence>
<accession>A0A507DWY0</accession>
<dbReference type="GO" id="GO:0004523">
    <property type="term" value="F:RNA-DNA hybrid ribonuclease activity"/>
    <property type="evidence" value="ECO:0007669"/>
    <property type="project" value="UniProtKB-EC"/>
</dbReference>
<evidence type="ECO:0000256" key="9">
    <source>
        <dbReference type="ARBA" id="ARBA00022759"/>
    </source>
</evidence>
<organism evidence="14 15">
    <name type="scientific">Powellomyces hirtus</name>
    <dbReference type="NCBI Taxonomy" id="109895"/>
    <lineage>
        <taxon>Eukaryota</taxon>
        <taxon>Fungi</taxon>
        <taxon>Fungi incertae sedis</taxon>
        <taxon>Chytridiomycota</taxon>
        <taxon>Chytridiomycota incertae sedis</taxon>
        <taxon>Chytridiomycetes</taxon>
        <taxon>Spizellomycetales</taxon>
        <taxon>Powellomycetaceae</taxon>
        <taxon>Powellomyces</taxon>
    </lineage>
</organism>
<comment type="catalytic activity">
    <reaction evidence="1">
        <text>Endonucleolytic cleavage to 5'-phosphomonoester.</text>
        <dbReference type="EC" id="3.1.26.4"/>
    </reaction>
</comment>
<dbReference type="InterPro" id="IPR036397">
    <property type="entry name" value="RNaseH_sf"/>
</dbReference>
<dbReference type="InterPro" id="IPR050092">
    <property type="entry name" value="RNase_H"/>
</dbReference>
<reference evidence="14 15" key="1">
    <citation type="journal article" date="2019" name="Sci. Rep.">
        <title>Comparative genomics of chytrid fungi reveal insights into the obligate biotrophic and pathogenic lifestyle of Synchytrium endobioticum.</title>
        <authorList>
            <person name="van de Vossenberg B.T.L.H."/>
            <person name="Warris S."/>
            <person name="Nguyen H.D.T."/>
            <person name="van Gent-Pelzer M.P.E."/>
            <person name="Joly D.L."/>
            <person name="van de Geest H.C."/>
            <person name="Bonants P.J.M."/>
            <person name="Smith D.S."/>
            <person name="Levesque C.A."/>
            <person name="van der Lee T.A.J."/>
        </authorList>
    </citation>
    <scope>NUCLEOTIDE SEQUENCE [LARGE SCALE GENOMIC DNA]</scope>
    <source>
        <strain evidence="14 15">CBS 809.83</strain>
    </source>
</reference>
<evidence type="ECO:0000256" key="1">
    <source>
        <dbReference type="ARBA" id="ARBA00000077"/>
    </source>
</evidence>
<dbReference type="EC" id="3.1.26.4" evidence="5"/>
<keyword evidence="10" id="KW-0378">Hydrolase</keyword>
<keyword evidence="8" id="KW-0479">Metal-binding</keyword>
<feature type="compositionally biased region" description="Polar residues" evidence="12">
    <location>
        <begin position="346"/>
        <end position="358"/>
    </location>
</feature>
<evidence type="ECO:0000259" key="13">
    <source>
        <dbReference type="PROSITE" id="PS50879"/>
    </source>
</evidence>
<dbReference type="AlphaFoldDB" id="A0A507DWY0"/>
<evidence type="ECO:0000256" key="6">
    <source>
        <dbReference type="ARBA" id="ARBA00017721"/>
    </source>
</evidence>
<comment type="caution">
    <text evidence="14">The sequence shown here is derived from an EMBL/GenBank/DDBJ whole genome shotgun (WGS) entry which is preliminary data.</text>
</comment>
<dbReference type="InterPro" id="IPR002156">
    <property type="entry name" value="RNaseH_domain"/>
</dbReference>
<dbReference type="Pfam" id="PF00075">
    <property type="entry name" value="RNase_H"/>
    <property type="match status" value="1"/>
</dbReference>
<sequence>MTMLTPDAARKSRQSFSVSFETPGAATVPMKIDSRLTARTNASPFKCKQLRNFERRFRIQMRGWRPFRKPQWLIRRAIHSSPQLKAAAGRFYAVTIGRVPGIYTSWAECQANVNSFPGALFKSFSLKEDAAAYVNHAVRTTEGSGKNVTRMTVAVDGSFVTQEEHVGQAAAKAGAKQKALSAKVALVAPAGRKKSQKKTPQSNSTEEPKLYYAVKIGRTPGVYTSWTECEANIHLFPGAVHKSFRKKSQALKYLGIDRTSEKAAPVEAKTISGSPTKNKAKKAIESIGCGTNGSATRKVTASTTTKENAEMQSSVETKAAIMQTVTAPSATKKKTEKHSLTKRDTSATVTQEVTAPTSTKKEEAQSTTETKETIKETAIVSSTMKGKKSQGSINLEIEATATQKVTVPFTKKTKKQSPIEIQATVSQTITAPSTKKKTRKQTSTDAISTITIATLEPPKKPKPTKTPTKESAIHIYTDGACSHNGVTQSARAGIGVFYGPSDPRNISVPLPGKLQTNNRAELSAVCMAIEGCLATTKLASSSVSATTTAASTAPSTASIPTSPLLLPQPIVIHTDSMYVRNGITKWIKKWKRDGWGRILNKDLWVRLDAARTAYPAPIVFKYVKAHCGVPGNEAADALAVSGASRECDSFLLIDKCPPVVESNRSTAMHIE</sequence>
<proteinExistence type="inferred from homology"/>
<keyword evidence="15" id="KW-1185">Reference proteome</keyword>
<dbReference type="EMBL" id="QEAQ01000080">
    <property type="protein sequence ID" value="TPX56253.1"/>
    <property type="molecule type" value="Genomic_DNA"/>
</dbReference>
<feature type="compositionally biased region" description="Basic and acidic residues" evidence="12">
    <location>
        <begin position="359"/>
        <end position="375"/>
    </location>
</feature>
<dbReference type="PANTHER" id="PTHR10642">
    <property type="entry name" value="RIBONUCLEASE H1"/>
    <property type="match status" value="1"/>
</dbReference>
<dbReference type="GO" id="GO:0043137">
    <property type="term" value="P:DNA replication, removal of RNA primer"/>
    <property type="evidence" value="ECO:0007669"/>
    <property type="project" value="TreeGrafter"/>
</dbReference>
<feature type="region of interest" description="Disordered" evidence="12">
    <location>
        <begin position="327"/>
        <end position="385"/>
    </location>
</feature>
<dbReference type="SUPFAM" id="SSF55658">
    <property type="entry name" value="L9 N-domain-like"/>
    <property type="match status" value="2"/>
</dbReference>
<dbReference type="Gene3D" id="3.40.970.10">
    <property type="entry name" value="Ribonuclease H1, N-terminal domain"/>
    <property type="match status" value="2"/>
</dbReference>
<evidence type="ECO:0000256" key="7">
    <source>
        <dbReference type="ARBA" id="ARBA00022722"/>
    </source>
</evidence>
<dbReference type="InterPro" id="IPR011320">
    <property type="entry name" value="RNase_H1_N"/>
</dbReference>
<dbReference type="GO" id="GO:0046872">
    <property type="term" value="F:metal ion binding"/>
    <property type="evidence" value="ECO:0007669"/>
    <property type="project" value="UniProtKB-KW"/>
</dbReference>
<dbReference type="STRING" id="109895.A0A507DWY0"/>
<evidence type="ECO:0000256" key="11">
    <source>
        <dbReference type="ARBA" id="ARBA00022842"/>
    </source>
</evidence>